<organism evidence="2 3">
    <name type="scientific">Chryseolinea soli</name>
    <dbReference type="NCBI Taxonomy" id="2321403"/>
    <lineage>
        <taxon>Bacteria</taxon>
        <taxon>Pseudomonadati</taxon>
        <taxon>Bacteroidota</taxon>
        <taxon>Cytophagia</taxon>
        <taxon>Cytophagales</taxon>
        <taxon>Fulvivirgaceae</taxon>
        <taxon>Chryseolinea</taxon>
    </lineage>
</organism>
<dbReference type="KEGG" id="chk:D4L85_31420"/>
<proteinExistence type="predicted"/>
<name>A0A385SW90_9BACT</name>
<evidence type="ECO:0000256" key="1">
    <source>
        <dbReference type="SAM" id="Phobius"/>
    </source>
</evidence>
<dbReference type="Proteomes" id="UP000266183">
    <property type="component" value="Chromosome"/>
</dbReference>
<keyword evidence="1" id="KW-0812">Transmembrane</keyword>
<dbReference type="RefSeq" id="WP_119758069.1">
    <property type="nucleotide sequence ID" value="NZ_CP032382.1"/>
</dbReference>
<evidence type="ECO:0000313" key="2">
    <source>
        <dbReference type="EMBL" id="AYB34816.1"/>
    </source>
</evidence>
<feature type="transmembrane region" description="Helical" evidence="1">
    <location>
        <begin position="6"/>
        <end position="26"/>
    </location>
</feature>
<dbReference type="AlphaFoldDB" id="A0A385SW90"/>
<sequence>MTYLFVTLVIICLWHFIYEGILLPSIRLKLRFELYALRDGLRDLKINENHKFKDSEFDHLHDIINGMLEVLPVLNINFVRRMIRAEESDPDLKDVIEQRRRAIESCSIGGVREIYHELSVLMNYAVFANSFCMLIYLIPVFLIQNVFLHAKRSIDRLTLTPVDTLHQLASPSKFFGSEAPD</sequence>
<feature type="transmembrane region" description="Helical" evidence="1">
    <location>
        <begin position="121"/>
        <end position="143"/>
    </location>
</feature>
<dbReference type="EMBL" id="CP032382">
    <property type="protein sequence ID" value="AYB34816.1"/>
    <property type="molecule type" value="Genomic_DNA"/>
</dbReference>
<gene>
    <name evidence="2" type="ORF">D4L85_31420</name>
</gene>
<dbReference type="OrthoDB" id="1496035at2"/>
<accession>A0A385SW90</accession>
<protein>
    <submittedName>
        <fullName evidence="2">Uncharacterized protein</fullName>
    </submittedName>
</protein>
<reference evidence="3" key="1">
    <citation type="submission" date="2018-09" db="EMBL/GenBank/DDBJ databases">
        <title>Chryseolinea sp. KIS68-18 isolated from soil.</title>
        <authorList>
            <person name="Weon H.-Y."/>
            <person name="Kwon S.-W."/>
            <person name="Lee S.A."/>
        </authorList>
    </citation>
    <scope>NUCLEOTIDE SEQUENCE [LARGE SCALE GENOMIC DNA]</scope>
    <source>
        <strain evidence="3">KIS68-18</strain>
    </source>
</reference>
<keyword evidence="1" id="KW-0472">Membrane</keyword>
<keyword evidence="1" id="KW-1133">Transmembrane helix</keyword>
<keyword evidence="3" id="KW-1185">Reference proteome</keyword>
<evidence type="ECO:0000313" key="3">
    <source>
        <dbReference type="Proteomes" id="UP000266183"/>
    </source>
</evidence>